<dbReference type="AlphaFoldDB" id="A0A381Z5A5"/>
<dbReference type="PANTHER" id="PTHR42855">
    <property type="entry name" value="ABC TRANSPORTER ATP-BINDING SUBUNIT"/>
    <property type="match status" value="1"/>
</dbReference>
<dbReference type="CDD" id="cd03221">
    <property type="entry name" value="ABCF_EF-3"/>
    <property type="match status" value="1"/>
</dbReference>
<accession>A0A381Z5A5</accession>
<feature type="non-terminal residue" evidence="5">
    <location>
        <position position="1"/>
    </location>
</feature>
<reference evidence="5" key="1">
    <citation type="submission" date="2018-05" db="EMBL/GenBank/DDBJ databases">
        <authorList>
            <person name="Lanie J.A."/>
            <person name="Ng W.-L."/>
            <person name="Kazmierczak K.M."/>
            <person name="Andrzejewski T.M."/>
            <person name="Davidsen T.M."/>
            <person name="Wayne K.J."/>
            <person name="Tettelin H."/>
            <person name="Glass J.I."/>
            <person name="Rusch D."/>
            <person name="Podicherti R."/>
            <person name="Tsui H.-C.T."/>
            <person name="Winkler M.E."/>
        </authorList>
    </citation>
    <scope>NUCLEOTIDE SEQUENCE</scope>
</reference>
<proteinExistence type="predicted"/>
<gene>
    <name evidence="5" type="ORF">METZ01_LOCUS137320</name>
</gene>
<protein>
    <recommendedName>
        <fullName evidence="4">ABC transporter domain-containing protein</fullName>
    </recommendedName>
</protein>
<evidence type="ECO:0000259" key="4">
    <source>
        <dbReference type="PROSITE" id="PS50893"/>
    </source>
</evidence>
<keyword evidence="2" id="KW-0067">ATP-binding</keyword>
<dbReference type="EMBL" id="UINC01020017">
    <property type="protein sequence ID" value="SVA84466.1"/>
    <property type="molecule type" value="Genomic_DNA"/>
</dbReference>
<dbReference type="PANTHER" id="PTHR42855:SF2">
    <property type="entry name" value="DRUG RESISTANCE ABC TRANSPORTER,ATP-BINDING PROTEIN"/>
    <property type="match status" value="1"/>
</dbReference>
<dbReference type="Pfam" id="PF00005">
    <property type="entry name" value="ABC_tran"/>
    <property type="match status" value="2"/>
</dbReference>
<dbReference type="GO" id="GO:0005524">
    <property type="term" value="F:ATP binding"/>
    <property type="evidence" value="ECO:0007669"/>
    <property type="project" value="UniProtKB-KW"/>
</dbReference>
<feature type="region of interest" description="Disordered" evidence="3">
    <location>
        <begin position="456"/>
        <end position="500"/>
    </location>
</feature>
<dbReference type="SMART" id="SM00382">
    <property type="entry name" value="AAA"/>
    <property type="match status" value="1"/>
</dbReference>
<evidence type="ECO:0000313" key="5">
    <source>
        <dbReference type="EMBL" id="SVA84466.1"/>
    </source>
</evidence>
<evidence type="ECO:0000256" key="2">
    <source>
        <dbReference type="ARBA" id="ARBA00022840"/>
    </source>
</evidence>
<dbReference type="PROSITE" id="PS50893">
    <property type="entry name" value="ABC_TRANSPORTER_2"/>
    <property type="match status" value="1"/>
</dbReference>
<dbReference type="InterPro" id="IPR032781">
    <property type="entry name" value="ABC_tran_Xtn"/>
</dbReference>
<sequence length="553" mass="63158">LREQVIETFRHLIDLEEQMAESALDIQQTQESERKRAERRYSSLVDRYESEGGYDYHNAIERVVAGVGLTEEILDTLIIDASGGERTRAALATALLGDPDILVLDEPTNYLDFNGLEWLEGFLSTFRNAFIVVSHDRYFLDRVVNEIWEIDRARMKTFPGNYSKYKILKADENERLSKEYRKQQEHIRREEYFIARYHAGQRSKEARGRAKRLDKIDLIDAPVIEETVAIRSSEATRTGEIVLRTTTLEVGYTNSKGGKVTLFEVPDTEIHRGTTTAIIGNNGIGKTTLLKTLLGDIPALEGKSSLGHNVKTGYFRQGSDEIPPNLTVMEALLQIKNLPIGEARGFLARFLFRGEEIFEKVSSLSGGERGRLALARLLILEPNVLVLDEPTTHLDIQSREALEEMLIDFRGTILFVTHDRHLISLLANNLWIIHDGVVDTFDGTYKEWQEYNNQKISTHTPSESKLQDHKIQIPGKGKKQKKKQSKSRIKSNKHNTKTNREEIIDRLEKQVQKIEIELSESTGDADLERIRELGIEHSRLNAKLQDALDQWVN</sequence>
<dbReference type="SUPFAM" id="SSF52540">
    <property type="entry name" value="P-loop containing nucleoside triphosphate hydrolases"/>
    <property type="match status" value="2"/>
</dbReference>
<dbReference type="FunFam" id="3.40.50.300:FF:000011">
    <property type="entry name" value="Putative ABC transporter ATP-binding component"/>
    <property type="match status" value="1"/>
</dbReference>
<dbReference type="InterPro" id="IPR003439">
    <property type="entry name" value="ABC_transporter-like_ATP-bd"/>
</dbReference>
<dbReference type="Pfam" id="PF12848">
    <property type="entry name" value="ABC_tran_Xtn"/>
    <property type="match status" value="1"/>
</dbReference>
<dbReference type="InterPro" id="IPR003593">
    <property type="entry name" value="AAA+_ATPase"/>
</dbReference>
<evidence type="ECO:0000256" key="1">
    <source>
        <dbReference type="ARBA" id="ARBA00022741"/>
    </source>
</evidence>
<dbReference type="GO" id="GO:0016887">
    <property type="term" value="F:ATP hydrolysis activity"/>
    <property type="evidence" value="ECO:0007669"/>
    <property type="project" value="InterPro"/>
</dbReference>
<evidence type="ECO:0000256" key="3">
    <source>
        <dbReference type="SAM" id="MobiDB-lite"/>
    </source>
</evidence>
<dbReference type="Gene3D" id="3.40.50.300">
    <property type="entry name" value="P-loop containing nucleotide triphosphate hydrolases"/>
    <property type="match status" value="2"/>
</dbReference>
<organism evidence="5">
    <name type="scientific">marine metagenome</name>
    <dbReference type="NCBI Taxonomy" id="408172"/>
    <lineage>
        <taxon>unclassified sequences</taxon>
        <taxon>metagenomes</taxon>
        <taxon>ecological metagenomes</taxon>
    </lineage>
</organism>
<name>A0A381Z5A5_9ZZZZ</name>
<feature type="compositionally biased region" description="Basic residues" evidence="3">
    <location>
        <begin position="476"/>
        <end position="497"/>
    </location>
</feature>
<feature type="domain" description="ABC transporter" evidence="4">
    <location>
        <begin position="243"/>
        <end position="460"/>
    </location>
</feature>
<dbReference type="InterPro" id="IPR027417">
    <property type="entry name" value="P-loop_NTPase"/>
</dbReference>
<keyword evidence="1" id="KW-0547">Nucleotide-binding</keyword>
<dbReference type="InterPro" id="IPR051309">
    <property type="entry name" value="ABCF_ATPase"/>
</dbReference>